<keyword evidence="1" id="KW-0732">Signal</keyword>
<organism evidence="2 3">
    <name type="scientific">Sediminicoccus rosea</name>
    <dbReference type="NCBI Taxonomy" id="1225128"/>
    <lineage>
        <taxon>Bacteria</taxon>
        <taxon>Pseudomonadati</taxon>
        <taxon>Pseudomonadota</taxon>
        <taxon>Alphaproteobacteria</taxon>
        <taxon>Acetobacterales</taxon>
        <taxon>Roseomonadaceae</taxon>
        <taxon>Sediminicoccus</taxon>
    </lineage>
</organism>
<evidence type="ECO:0000313" key="3">
    <source>
        <dbReference type="Proteomes" id="UP001305521"/>
    </source>
</evidence>
<evidence type="ECO:0000256" key="1">
    <source>
        <dbReference type="SAM" id="SignalP"/>
    </source>
</evidence>
<dbReference type="Gene3D" id="1.10.760.10">
    <property type="entry name" value="Cytochrome c-like domain"/>
    <property type="match status" value="1"/>
</dbReference>
<feature type="signal peptide" evidence="1">
    <location>
        <begin position="1"/>
        <end position="21"/>
    </location>
</feature>
<dbReference type="SUPFAM" id="SSF46626">
    <property type="entry name" value="Cytochrome c"/>
    <property type="match status" value="1"/>
</dbReference>
<evidence type="ECO:0000313" key="2">
    <source>
        <dbReference type="EMBL" id="WPB84066.1"/>
    </source>
</evidence>
<protein>
    <recommendedName>
        <fullName evidence="4">Aldehyde dehydrogenase</fullName>
    </recommendedName>
</protein>
<name>A0ABZ0PFL0_9PROT</name>
<dbReference type="InterPro" id="IPR036909">
    <property type="entry name" value="Cyt_c-like_dom_sf"/>
</dbReference>
<feature type="chain" id="PRO_5047038701" description="Aldehyde dehydrogenase" evidence="1">
    <location>
        <begin position="22"/>
        <end position="112"/>
    </location>
</feature>
<dbReference type="Proteomes" id="UP001305521">
    <property type="component" value="Chromosome"/>
</dbReference>
<evidence type="ECO:0008006" key="4">
    <source>
        <dbReference type="Google" id="ProtNLM"/>
    </source>
</evidence>
<keyword evidence="3" id="KW-1185">Reference proteome</keyword>
<reference evidence="2 3" key="1">
    <citation type="submission" date="2023-11" db="EMBL/GenBank/DDBJ databases">
        <title>Arctic aerobic anoxygenic photoheterotroph Sediminicoccus rosea KRV36 adapts its photosynthesis to long days of polar summer.</title>
        <authorList>
            <person name="Tomasch J."/>
            <person name="Kopejtka K."/>
            <person name="Bily T."/>
            <person name="Gardiner A.T."/>
            <person name="Gardian Z."/>
            <person name="Shivaramu S."/>
            <person name="Koblizek M."/>
            <person name="Engelhardt F."/>
            <person name="Kaftan D."/>
        </authorList>
    </citation>
    <scope>NUCLEOTIDE SEQUENCE [LARGE SCALE GENOMIC DNA]</scope>
    <source>
        <strain evidence="2 3">R-30</strain>
    </source>
</reference>
<sequence length="112" mass="12252">MRNVLLLTLGLLGGALTLAQATEAPGGEEPSVLPAGPGQEEVFYACTACHSTAIIRRSSFRRDQWDGLMDWMTEKHGMNPLEGAERTLIVDYLAQHYGPRTAPARGRNPFLN</sequence>
<dbReference type="RefSeq" id="WP_318648021.1">
    <property type="nucleotide sequence ID" value="NZ_CP137852.1"/>
</dbReference>
<dbReference type="EMBL" id="CP137852">
    <property type="protein sequence ID" value="WPB84066.1"/>
    <property type="molecule type" value="Genomic_DNA"/>
</dbReference>
<accession>A0ABZ0PFL0</accession>
<proteinExistence type="predicted"/>
<gene>
    <name evidence="2" type="ORF">R9Z33_18440</name>
</gene>